<dbReference type="PANTHER" id="PTHR43157">
    <property type="entry name" value="PHOSPHATIDYLINOSITOL-GLYCAN BIOSYNTHESIS CLASS F PROTEIN-RELATED"/>
    <property type="match status" value="1"/>
</dbReference>
<dbReference type="PANTHER" id="PTHR43157:SF30">
    <property type="entry name" value="RETINOL DEHYDROGENASE 11-LIKE"/>
    <property type="match status" value="1"/>
</dbReference>
<dbReference type="SUPFAM" id="SSF51735">
    <property type="entry name" value="NAD(P)-binding Rossmann-fold domains"/>
    <property type="match status" value="1"/>
</dbReference>
<evidence type="ECO:0000256" key="2">
    <source>
        <dbReference type="ARBA" id="ARBA00023002"/>
    </source>
</evidence>
<dbReference type="OrthoDB" id="191139at2759"/>
<reference evidence="4" key="1">
    <citation type="submission" date="2025-08" db="UniProtKB">
        <authorList>
            <consortium name="RefSeq"/>
        </authorList>
    </citation>
    <scope>IDENTIFICATION</scope>
    <source>
        <strain evidence="4">J_2021</strain>
        <tissue evidence="4">Erythrocytes</tissue>
    </source>
</reference>
<dbReference type="Proteomes" id="UP000186698">
    <property type="component" value="Chromosome 1S"/>
</dbReference>
<dbReference type="Bgee" id="100126649">
    <property type="expression patterns" value="Expressed in liver and 16 other cell types or tissues"/>
</dbReference>
<dbReference type="AlphaFoldDB" id="A0A1L8HK37"/>
<keyword evidence="3" id="KW-1185">Reference proteome</keyword>
<dbReference type="Gene3D" id="3.40.50.720">
    <property type="entry name" value="NAD(P)-binding Rossmann-like Domain"/>
    <property type="match status" value="1"/>
</dbReference>
<protein>
    <submittedName>
        <fullName evidence="4">Retinol dehydrogenase 11</fullName>
    </submittedName>
</protein>
<dbReference type="GeneID" id="100126649"/>
<organism evidence="3 4">
    <name type="scientific">Xenopus laevis</name>
    <name type="common">African clawed frog</name>
    <dbReference type="NCBI Taxonomy" id="8355"/>
    <lineage>
        <taxon>Eukaryota</taxon>
        <taxon>Metazoa</taxon>
        <taxon>Chordata</taxon>
        <taxon>Craniata</taxon>
        <taxon>Vertebrata</taxon>
        <taxon>Euteleostomi</taxon>
        <taxon>Amphibia</taxon>
        <taxon>Batrachia</taxon>
        <taxon>Anura</taxon>
        <taxon>Pipoidea</taxon>
        <taxon>Pipidae</taxon>
        <taxon>Xenopodinae</taxon>
        <taxon>Xenopus</taxon>
        <taxon>Xenopus</taxon>
    </lineage>
</organism>
<evidence type="ECO:0000313" key="3">
    <source>
        <dbReference type="Proteomes" id="UP000186698"/>
    </source>
</evidence>
<evidence type="ECO:0000256" key="1">
    <source>
        <dbReference type="ARBA" id="ARBA00006484"/>
    </source>
</evidence>
<dbReference type="RefSeq" id="XP_018098428.1">
    <property type="nucleotide sequence ID" value="XM_018242939.2"/>
</dbReference>
<dbReference type="CTD" id="100126649"/>
<comment type="similarity">
    <text evidence="1">Belongs to the short-chain dehydrogenases/reductases (SDR) family.</text>
</comment>
<dbReference type="AGR" id="Xenbase:XB-GENE-5943099"/>
<dbReference type="Pfam" id="PF00106">
    <property type="entry name" value="adh_short"/>
    <property type="match status" value="1"/>
</dbReference>
<dbReference type="PaxDb" id="8355-A0A1L8HK37"/>
<proteinExistence type="inferred from homology"/>
<name>A0A1L8HK37_XENLA</name>
<evidence type="ECO:0000313" key="5">
    <source>
        <dbReference type="Xenbase" id="XB-GENE-5943099"/>
    </source>
</evidence>
<accession>A0A1L8HK37</accession>
<keyword evidence="2" id="KW-0560">Oxidoreductase</keyword>
<dbReference type="GO" id="GO:0016491">
    <property type="term" value="F:oxidoreductase activity"/>
    <property type="evidence" value="ECO:0007669"/>
    <property type="project" value="UniProtKB-KW"/>
</dbReference>
<dbReference type="InterPro" id="IPR036291">
    <property type="entry name" value="NAD(P)-bd_dom_sf"/>
</dbReference>
<dbReference type="PRINTS" id="PR00081">
    <property type="entry name" value="GDHRDH"/>
</dbReference>
<dbReference type="Xenbase" id="XB-GENE-5943099">
    <property type="gene designation" value="rdh11.S"/>
</dbReference>
<evidence type="ECO:0000313" key="4">
    <source>
        <dbReference type="RefSeq" id="XP_018098428.1"/>
    </source>
</evidence>
<gene>
    <name evidence="4 5" type="primary">rdh11.S</name>
</gene>
<dbReference type="STRING" id="8355.A0A1L8HK37"/>
<dbReference type="OMA" id="SHFHGKN"/>
<sequence>MELLPLLNHPGWFCCCLGLALILRLQRRKSWDPRNCHVSLAGKTAIVTGANTGIGKCVAMDLARRKARVILACRSRGRGQKALEEIRSQTGNKEVLLELLDTSSMASVRAFAERILQQEKHLDILINNAGASGLPYSMTAEGLENTFATNHLGPFLLSNLLTGLMSKSAPSRIVFVSSFNHKKGEIHLGHLRGQNIQGVRPDYPYNCSKLMNIMCANEMARRLHGSGVTVTSVDPGIVVTEAIRNYGIFIRLIFNLIGFFFFRTPQQGAVSSLFCAVSEEAEGLTGKYIDCDCQLVLPSAGAQDRPVSRKLWEASEEAVGLATYSPK</sequence>
<dbReference type="InterPro" id="IPR002347">
    <property type="entry name" value="SDR_fam"/>
</dbReference>
<dbReference type="KEGG" id="xla:100126649"/>